<reference evidence="2 3" key="1">
    <citation type="submission" date="2016-10" db="EMBL/GenBank/DDBJ databases">
        <authorList>
            <person name="de Groot N.N."/>
        </authorList>
    </citation>
    <scope>NUCLEOTIDE SEQUENCE [LARGE SCALE GENOMIC DNA]</scope>
    <source>
        <strain evidence="2 3">DSM 22187</strain>
    </source>
</reference>
<feature type="compositionally biased region" description="Polar residues" evidence="1">
    <location>
        <begin position="13"/>
        <end position="30"/>
    </location>
</feature>
<evidence type="ECO:0000313" key="2">
    <source>
        <dbReference type="EMBL" id="SEJ03612.1"/>
    </source>
</evidence>
<dbReference type="GeneID" id="43932739"/>
<evidence type="ECO:0000313" key="3">
    <source>
        <dbReference type="Proteomes" id="UP000198888"/>
    </source>
</evidence>
<dbReference type="AlphaFoldDB" id="A0A1H6VTV4"/>
<organism evidence="2 3">
    <name type="scientific">Halohasta litchfieldiae</name>
    <dbReference type="NCBI Taxonomy" id="1073996"/>
    <lineage>
        <taxon>Archaea</taxon>
        <taxon>Methanobacteriati</taxon>
        <taxon>Methanobacteriota</taxon>
        <taxon>Stenosarchaea group</taxon>
        <taxon>Halobacteria</taxon>
        <taxon>Halobacteriales</taxon>
        <taxon>Haloferacaceae</taxon>
        <taxon>Halohasta</taxon>
    </lineage>
</organism>
<accession>A0A2H4Q116</accession>
<dbReference type="KEGG" id="hae:halTADL_1264"/>
<accession>A0A1H6VTV4</accession>
<dbReference type="STRING" id="1073996.SAMN05444271_11739"/>
<proteinExistence type="predicted"/>
<feature type="region of interest" description="Disordered" evidence="1">
    <location>
        <begin position="1"/>
        <end position="52"/>
    </location>
</feature>
<sequence>MSPRAESLHGGRLTQNSPSENPSGQPIQNKDTVDGDAGTSEEIRRRKPRSLW</sequence>
<keyword evidence="3" id="KW-1185">Reference proteome</keyword>
<dbReference type="RefSeq" id="WP_162551682.1">
    <property type="nucleotide sequence ID" value="NZ_CP024845.1"/>
</dbReference>
<gene>
    <name evidence="2" type="ORF">SAMN05444271_11739</name>
</gene>
<protein>
    <submittedName>
        <fullName evidence="2">Uncharacterized protein</fullName>
    </submittedName>
</protein>
<dbReference type="Proteomes" id="UP000198888">
    <property type="component" value="Unassembled WGS sequence"/>
</dbReference>
<dbReference type="EMBL" id="FNYR01000017">
    <property type="protein sequence ID" value="SEJ03612.1"/>
    <property type="molecule type" value="Genomic_DNA"/>
</dbReference>
<name>A0A1H6VTV4_9EURY</name>
<evidence type="ECO:0000256" key="1">
    <source>
        <dbReference type="SAM" id="MobiDB-lite"/>
    </source>
</evidence>